<reference evidence="10" key="1">
    <citation type="journal article" date="2019" name="Int. J. Syst. Evol. Microbiol.">
        <title>The Global Catalogue of Microorganisms (GCM) 10K type strain sequencing project: providing services to taxonomists for standard genome sequencing and annotation.</title>
        <authorList>
            <consortium name="The Broad Institute Genomics Platform"/>
            <consortium name="The Broad Institute Genome Sequencing Center for Infectious Disease"/>
            <person name="Wu L."/>
            <person name="Ma J."/>
        </authorList>
    </citation>
    <scope>NUCLEOTIDE SEQUENCE [LARGE SCALE GENOMIC DNA]</scope>
    <source>
        <strain evidence="10">CCUG 43117</strain>
    </source>
</reference>
<dbReference type="PANTHER" id="PTHR30269">
    <property type="entry name" value="TRANSMEMBRANE PROTEIN YFCA"/>
    <property type="match status" value="1"/>
</dbReference>
<feature type="transmembrane region" description="Helical" evidence="8">
    <location>
        <begin position="172"/>
        <end position="194"/>
    </location>
</feature>
<organism evidence="9 10">
    <name type="scientific">Bosea massiliensis</name>
    <dbReference type="NCBI Taxonomy" id="151419"/>
    <lineage>
        <taxon>Bacteria</taxon>
        <taxon>Pseudomonadati</taxon>
        <taxon>Pseudomonadota</taxon>
        <taxon>Alphaproteobacteria</taxon>
        <taxon>Hyphomicrobiales</taxon>
        <taxon>Boseaceae</taxon>
        <taxon>Bosea</taxon>
    </lineage>
</organism>
<feature type="transmembrane region" description="Helical" evidence="8">
    <location>
        <begin position="79"/>
        <end position="97"/>
    </location>
</feature>
<keyword evidence="10" id="KW-1185">Reference proteome</keyword>
<keyword evidence="5 8" id="KW-0812">Transmembrane</keyword>
<feature type="transmembrane region" description="Helical" evidence="8">
    <location>
        <begin position="103"/>
        <end position="124"/>
    </location>
</feature>
<evidence type="ECO:0000256" key="8">
    <source>
        <dbReference type="RuleBase" id="RU363041"/>
    </source>
</evidence>
<evidence type="ECO:0000256" key="6">
    <source>
        <dbReference type="ARBA" id="ARBA00022989"/>
    </source>
</evidence>
<evidence type="ECO:0000256" key="5">
    <source>
        <dbReference type="ARBA" id="ARBA00022692"/>
    </source>
</evidence>
<accession>A0ABW0NXC8</accession>
<evidence type="ECO:0000256" key="4">
    <source>
        <dbReference type="ARBA" id="ARBA00022475"/>
    </source>
</evidence>
<dbReference type="Proteomes" id="UP001596060">
    <property type="component" value="Unassembled WGS sequence"/>
</dbReference>
<feature type="transmembrane region" description="Helical" evidence="8">
    <location>
        <begin position="201"/>
        <end position="222"/>
    </location>
</feature>
<feature type="transmembrane region" description="Helical" evidence="8">
    <location>
        <begin position="37"/>
        <end position="59"/>
    </location>
</feature>
<proteinExistence type="inferred from homology"/>
<evidence type="ECO:0000256" key="2">
    <source>
        <dbReference type="ARBA" id="ARBA00009142"/>
    </source>
</evidence>
<evidence type="ECO:0000256" key="3">
    <source>
        <dbReference type="ARBA" id="ARBA00022448"/>
    </source>
</evidence>
<dbReference type="RefSeq" id="WP_066721008.1">
    <property type="nucleotide sequence ID" value="NZ_JBHSLU010000007.1"/>
</dbReference>
<keyword evidence="7 8" id="KW-0472">Membrane</keyword>
<evidence type="ECO:0000313" key="10">
    <source>
        <dbReference type="Proteomes" id="UP001596060"/>
    </source>
</evidence>
<gene>
    <name evidence="9" type="ORF">ACFPN9_04095</name>
</gene>
<feature type="transmembrane region" description="Helical" evidence="8">
    <location>
        <begin position="228"/>
        <end position="248"/>
    </location>
</feature>
<keyword evidence="3" id="KW-0813">Transport</keyword>
<dbReference type="Pfam" id="PF01925">
    <property type="entry name" value="TauE"/>
    <property type="match status" value="1"/>
</dbReference>
<comment type="similarity">
    <text evidence="2 8">Belongs to the 4-toluene sulfonate uptake permease (TSUP) (TC 2.A.102) family.</text>
</comment>
<dbReference type="InterPro" id="IPR052017">
    <property type="entry name" value="TSUP"/>
</dbReference>
<feature type="transmembrane region" description="Helical" evidence="8">
    <location>
        <begin position="136"/>
        <end position="160"/>
    </location>
</feature>
<evidence type="ECO:0000256" key="7">
    <source>
        <dbReference type="ARBA" id="ARBA00023136"/>
    </source>
</evidence>
<dbReference type="InterPro" id="IPR002781">
    <property type="entry name" value="TM_pro_TauE-like"/>
</dbReference>
<name>A0ABW0NXC8_9HYPH</name>
<dbReference type="PANTHER" id="PTHR30269:SF32">
    <property type="entry name" value="MEMBRANE TRANSPORTER PROTEIN-RELATED"/>
    <property type="match status" value="1"/>
</dbReference>
<keyword evidence="4 8" id="KW-1003">Cell membrane</keyword>
<comment type="subcellular location">
    <subcellularLocation>
        <location evidence="1 8">Cell membrane</location>
        <topology evidence="1 8">Multi-pass membrane protein</topology>
    </subcellularLocation>
</comment>
<evidence type="ECO:0000313" key="9">
    <source>
        <dbReference type="EMBL" id="MFC5504433.1"/>
    </source>
</evidence>
<comment type="caution">
    <text evidence="9">The sequence shown here is derived from an EMBL/GenBank/DDBJ whole genome shotgun (WGS) entry which is preliminary data.</text>
</comment>
<dbReference type="EMBL" id="JBHSLU010000007">
    <property type="protein sequence ID" value="MFC5504433.1"/>
    <property type="molecule type" value="Genomic_DNA"/>
</dbReference>
<keyword evidence="6 8" id="KW-1133">Transmembrane helix</keyword>
<evidence type="ECO:0000256" key="1">
    <source>
        <dbReference type="ARBA" id="ARBA00004651"/>
    </source>
</evidence>
<protein>
    <recommendedName>
        <fullName evidence="8">Probable membrane transporter protein</fullName>
    </recommendedName>
</protein>
<sequence>MLQPLSTDPTLLLFIAATFLLAGFVKGVIGLGLPTIAVGVLGVVMAPAQAAALLAVPNLVTNGWQLATGPGLRRILSRLWPMLAGIVAGTWLGAGLIEQQKNGSATFWLGLALVLYGLVGLKAAKLRVPAGAEGWLGPLVGLATGVATAATGVFVLPAVPYLQALGLDKDELVQALGLSFLVSTLALSVGLLEAGVLDARVALQSGLALLPALAGMAAGAALRARISAASFRLCFFAGLLALGGYLVLRATG</sequence>